<evidence type="ECO:0000256" key="2">
    <source>
        <dbReference type="ARBA" id="ARBA00038115"/>
    </source>
</evidence>
<dbReference type="RefSeq" id="WP_096466400.1">
    <property type="nucleotide sequence ID" value="NZ_AP017312.1"/>
</dbReference>
<organism evidence="3 4">
    <name type="scientific">Aneurinibacillus soli</name>
    <dbReference type="NCBI Taxonomy" id="1500254"/>
    <lineage>
        <taxon>Bacteria</taxon>
        <taxon>Bacillati</taxon>
        <taxon>Bacillota</taxon>
        <taxon>Bacilli</taxon>
        <taxon>Bacillales</taxon>
        <taxon>Paenibacillaceae</taxon>
        <taxon>Aneurinibacillus group</taxon>
        <taxon>Aneurinibacillus</taxon>
    </lineage>
</organism>
<evidence type="ECO:0000313" key="3">
    <source>
        <dbReference type="EMBL" id="BAU28665.1"/>
    </source>
</evidence>
<dbReference type="PANTHER" id="PTHR22946">
    <property type="entry name" value="DIENELACTONE HYDROLASE DOMAIN-CONTAINING PROTEIN-RELATED"/>
    <property type="match status" value="1"/>
</dbReference>
<dbReference type="KEGG" id="asoc:CB4_02840"/>
<dbReference type="SUPFAM" id="SSF53474">
    <property type="entry name" value="alpha/beta-Hydrolases"/>
    <property type="match status" value="1"/>
</dbReference>
<protein>
    <submittedName>
        <fullName evidence="3">Alpha/beta hydrolase family protein</fullName>
    </submittedName>
</protein>
<name>A0A0U4WJB9_9BACL</name>
<dbReference type="OrthoDB" id="9780269at2"/>
<accession>A0A0U4WJB9</accession>
<dbReference type="Gene3D" id="3.40.50.1820">
    <property type="entry name" value="alpha/beta hydrolase"/>
    <property type="match status" value="1"/>
</dbReference>
<keyword evidence="4" id="KW-1185">Reference proteome</keyword>
<dbReference type="InterPro" id="IPR050261">
    <property type="entry name" value="FrsA_esterase"/>
</dbReference>
<reference evidence="3 4" key="1">
    <citation type="submission" date="2015-12" db="EMBL/GenBank/DDBJ databases">
        <title>Genome sequence of Aneurinibacillus soli.</title>
        <authorList>
            <person name="Lee J.S."/>
            <person name="Lee K.C."/>
            <person name="Kim K.K."/>
            <person name="Lee B.W."/>
        </authorList>
    </citation>
    <scope>NUCLEOTIDE SEQUENCE [LARGE SCALE GENOMIC DNA]</scope>
    <source>
        <strain evidence="3 4">CB4</strain>
    </source>
</reference>
<dbReference type="EMBL" id="AP017312">
    <property type="protein sequence ID" value="BAU28665.1"/>
    <property type="molecule type" value="Genomic_DNA"/>
</dbReference>
<dbReference type="GO" id="GO:0052689">
    <property type="term" value="F:carboxylic ester hydrolase activity"/>
    <property type="evidence" value="ECO:0007669"/>
    <property type="project" value="UniProtKB-ARBA"/>
</dbReference>
<dbReference type="InterPro" id="IPR029058">
    <property type="entry name" value="AB_hydrolase_fold"/>
</dbReference>
<dbReference type="InterPro" id="IPR000073">
    <property type="entry name" value="AB_hydrolase_1"/>
</dbReference>
<dbReference type="AlphaFoldDB" id="A0A0U4WJB9"/>
<evidence type="ECO:0000313" key="4">
    <source>
        <dbReference type="Proteomes" id="UP000217696"/>
    </source>
</evidence>
<dbReference type="PANTHER" id="PTHR22946:SF9">
    <property type="entry name" value="POLYKETIDE TRANSFERASE AF380"/>
    <property type="match status" value="1"/>
</dbReference>
<keyword evidence="1 3" id="KW-0378">Hydrolase</keyword>
<proteinExistence type="inferred from homology"/>
<dbReference type="Pfam" id="PF00561">
    <property type="entry name" value="Abhydrolase_1"/>
    <property type="match status" value="1"/>
</dbReference>
<evidence type="ECO:0000256" key="1">
    <source>
        <dbReference type="ARBA" id="ARBA00022801"/>
    </source>
</evidence>
<sequence length="275" mass="30749">MERVIHISYNTIELAATVHYPAPHTRRDPNKRWPAIIICHGFVGSRIGQNRLFVEAARRFAEEGYFVLRFDYAGCGESGGEYGDNTMDAFIAQTRRVLDYVRSIDCVDASRITLLGHSLGGAVARLTANRDSRVSSLILWAPVAHPFYDIVRIVGRDSYEEAEQTGETDHLGYALRPAFFHSLAHVQPLADTASVFYGDVFIAHGTGDTDIPCDYCGLYRESLRRRAAGRCDTKLIDGADHVFASLAGRRDLFSATSDWLAQVEAQKNEWSDWTI</sequence>
<dbReference type="Proteomes" id="UP000217696">
    <property type="component" value="Chromosome"/>
</dbReference>
<comment type="similarity">
    <text evidence="2">Belongs to the AB hydrolase superfamily. FUS2 hydrolase family.</text>
</comment>
<gene>
    <name evidence="3" type="ORF">CB4_02840</name>
</gene>